<dbReference type="PROSITE" id="PS50089">
    <property type="entry name" value="ZF_RING_2"/>
    <property type="match status" value="1"/>
</dbReference>
<feature type="region of interest" description="Disordered" evidence="2">
    <location>
        <begin position="709"/>
        <end position="743"/>
    </location>
</feature>
<feature type="region of interest" description="Disordered" evidence="2">
    <location>
        <begin position="1511"/>
        <end position="1543"/>
    </location>
</feature>
<dbReference type="InterPro" id="IPR015943">
    <property type="entry name" value="WD40/YVTN_repeat-like_dom_sf"/>
</dbReference>
<feature type="compositionally biased region" description="Low complexity" evidence="2">
    <location>
        <begin position="463"/>
        <end position="476"/>
    </location>
</feature>
<proteinExistence type="predicted"/>
<feature type="compositionally biased region" description="Low complexity" evidence="2">
    <location>
        <begin position="709"/>
        <end position="723"/>
    </location>
</feature>
<feature type="compositionally biased region" description="Basic residues" evidence="2">
    <location>
        <begin position="869"/>
        <end position="894"/>
    </location>
</feature>
<name>L8HAD2_ACACF</name>
<feature type="compositionally biased region" description="Low complexity" evidence="2">
    <location>
        <begin position="123"/>
        <end position="138"/>
    </location>
</feature>
<evidence type="ECO:0000313" key="5">
    <source>
        <dbReference type="Proteomes" id="UP000011083"/>
    </source>
</evidence>
<dbReference type="SUPFAM" id="SSF82171">
    <property type="entry name" value="DPP6 N-terminal domain-like"/>
    <property type="match status" value="1"/>
</dbReference>
<dbReference type="RefSeq" id="XP_004349582.1">
    <property type="nucleotide sequence ID" value="XM_004349532.1"/>
</dbReference>
<keyword evidence="1" id="KW-0862">Zinc</keyword>
<dbReference type="OrthoDB" id="19493at2759"/>
<feature type="region of interest" description="Disordered" evidence="2">
    <location>
        <begin position="1094"/>
        <end position="1115"/>
    </location>
</feature>
<feature type="region of interest" description="Disordered" evidence="2">
    <location>
        <begin position="512"/>
        <end position="656"/>
    </location>
</feature>
<keyword evidence="1" id="KW-0863">Zinc-finger</keyword>
<feature type="compositionally biased region" description="Basic and acidic residues" evidence="2">
    <location>
        <begin position="910"/>
        <end position="947"/>
    </location>
</feature>
<dbReference type="Proteomes" id="UP000011083">
    <property type="component" value="Unassembled WGS sequence"/>
</dbReference>
<feature type="compositionally biased region" description="Low complexity" evidence="2">
    <location>
        <begin position="802"/>
        <end position="841"/>
    </location>
</feature>
<feature type="compositionally biased region" description="Low complexity" evidence="2">
    <location>
        <begin position="575"/>
        <end position="589"/>
    </location>
</feature>
<feature type="compositionally biased region" description="Low complexity" evidence="2">
    <location>
        <begin position="638"/>
        <end position="651"/>
    </location>
</feature>
<feature type="region of interest" description="Disordered" evidence="2">
    <location>
        <begin position="123"/>
        <end position="151"/>
    </location>
</feature>
<keyword evidence="1" id="KW-0479">Metal-binding</keyword>
<evidence type="ECO:0000313" key="4">
    <source>
        <dbReference type="EMBL" id="ELR22494.1"/>
    </source>
</evidence>
<accession>L8HAD2</accession>
<dbReference type="SUPFAM" id="SSF57850">
    <property type="entry name" value="RING/U-box"/>
    <property type="match status" value="1"/>
</dbReference>
<dbReference type="PANTHER" id="PTHR23287">
    <property type="entry name" value="RUBY-EYE2-LIKE PROTEIN"/>
    <property type="match status" value="1"/>
</dbReference>
<feature type="compositionally biased region" description="Pro residues" evidence="2">
    <location>
        <begin position="724"/>
        <end position="736"/>
    </location>
</feature>
<reference evidence="4 5" key="1">
    <citation type="journal article" date="2013" name="Genome Biol.">
        <title>Genome of Acanthamoeba castellanii highlights extensive lateral gene transfer and early evolution of tyrosine kinase signaling.</title>
        <authorList>
            <person name="Clarke M."/>
            <person name="Lohan A.J."/>
            <person name="Liu B."/>
            <person name="Lagkouvardos I."/>
            <person name="Roy S."/>
            <person name="Zafar N."/>
            <person name="Bertelli C."/>
            <person name="Schilde C."/>
            <person name="Kianianmomeni A."/>
            <person name="Burglin T.R."/>
            <person name="Frech C."/>
            <person name="Turcotte B."/>
            <person name="Kopec K.O."/>
            <person name="Synnott J.M."/>
            <person name="Choo C."/>
            <person name="Paponov I."/>
            <person name="Finkler A."/>
            <person name="Soon Heng Tan C."/>
            <person name="Hutchins A.P."/>
            <person name="Weinmeier T."/>
            <person name="Rattei T."/>
            <person name="Chu J.S."/>
            <person name="Gimenez G."/>
            <person name="Irimia M."/>
            <person name="Rigden D.J."/>
            <person name="Fitzpatrick D.A."/>
            <person name="Lorenzo-Morales J."/>
            <person name="Bateman A."/>
            <person name="Chiu C.H."/>
            <person name="Tang P."/>
            <person name="Hegemann P."/>
            <person name="Fromm H."/>
            <person name="Raoult D."/>
            <person name="Greub G."/>
            <person name="Miranda-Saavedra D."/>
            <person name="Chen N."/>
            <person name="Nash P."/>
            <person name="Ginger M.L."/>
            <person name="Horn M."/>
            <person name="Schaap P."/>
            <person name="Caler L."/>
            <person name="Loftus B."/>
        </authorList>
    </citation>
    <scope>NUCLEOTIDE SEQUENCE [LARGE SCALE GENOMIC DNA]</scope>
    <source>
        <strain evidence="4 5">Neff</strain>
    </source>
</reference>
<dbReference type="CDD" id="cd16484">
    <property type="entry name" value="RING-H2_Vps"/>
    <property type="match status" value="1"/>
</dbReference>
<sequence>MESGGEDSALAPILLKDPTATSSTLVCQNLEGLLSPLGTSGRHIVFGANTGSLYFFNRAALRFLQLVSSPEIRAAVTHIRFSPDERFVALSTLDGELIVLEPKLGTRAKERIVLRHHLHRDSAAASSATTAPPSATSSSPPPPSTLASASATTPAALGAAGAATTAGGDGHGVTCLTWAPRGQEDENYLFSSDTTGAIMITPVITSLIKRSLLLASAGPEPLYKADSRVVQLDCTSVAASTTAAMKLQLLISTLTKSILLTIDTNAKQITGLQVGSKPRKGNYGACFSASASSAETSASRSPTVLCAARPGRRIWLADAVTATVRKTLNFSTSLELLPAFPTSPATNLTPRPKLVTFGKLTTFGDGDYLLSWDDERTKAQHALCLIDVQKVEIRAWTCFAAIRDLCVLPQEDCVYVLHEANEPKGPVRTLLSKISIPLSHTAAPTTAPSAAAAVDNSTAAQAADATVTPAAAVDTQPEPTPEPAKDQAAAPVEVAPPAAVTETVPVAASDEPVAEAAQQLEPTSAAVEAAAAVQPTSPAIDQKADDDHTPSEQAAVAAGQEGNVSPAAETPEQVTLAATSSSSLELTSEPAADAQQPTIETAAVPIEPQIVEEKVSTPVEDAAPGVPPVRSVSDMTEAEGSAAAAAAESPANDVSDGGDVAAAVAVRRVRPAASTLREILSSSSSGVALPGATNAPTITAPSAPVLSLSAPASPTLSASSTATAPPPPLPTSPLPVPATSSLPSTASDVKLAFVTPESLADVASPPSPLSSSPSSASALETPAADPSPVGRAPEPTVAPTVASAADQPSSAPAADQSPAAGGEAAAAAAGTSDQASAAAGSPTTERKEAGAAANSLMSTKKWKEEIQNARRRRQETRRVSRHTTKRRRRRRPRLLRPPQPPQLRPRKEKTKKEKEGKEKKEKQKEEEKAKKDKAAKAETEGNNKEAKSAAGLFKRAANTLLESTSKPGTISSSDVAGLFKKAKSLVSITKFAAGHDANGAAAGPALPPGDEADDPQKAFWQLSKSLFEVLASSLPASTKFTTETLENMKEWVEEWSSLAASPEGLPPTWVTEILTACFEQHVLPSLASSLPNEFAVDKSENESEDESEDEDDEERAWKLRERDLMAFLDRYFALLDHDRVLFFCNAHRLSLCISFFLHTEQILLHQTAALTPATAATAAAQYLVQLWQALENLLQPQLGAPDAEREGAAVEEALTVLRKADNNLSLVLRFLPALFAKSPRVTAQYAASLYPFVRSWNVRDALPPSPVVTSASASAATSSSSSSAALLPPFSASTYIRKVHQCHVSAGGSGVRPFVSAIDYDERWAVYADYLERLVERHDECRRDPRIVHELFECALQQGVEVASQEFGLAYRGAALDSNDDVSGDEPASHQVWRHGLFFDDEGRPRVGPRDLRWKRDGAVLRPILRDGAQRKYAHRPRRLLYLAKRYGHFEAVKELALRVDDVPTALEVGVFTDDWDCVSRLAQRHGDPWFWQHLLAFAAALWRREGRLSSSAQQESENESESEATTKTKTPGAKSESDGKAQRKKGILLEDVVAHMIKALGPIPAFEMIAASGSDDVGELATVFPPVAYRHFVHAVNVDIQHKELVYWMLKRVLEDLWLDKHTKRPPTIAPQFRAVKDAEVAAQLDALPFLHRLGTAAAPSALGPREKATGAAAAAAALSTPNEKKYNIGFDYTTPTPRFFEEMTGHWGLRQQLVSGSCECCTLPLAESVGRSSSLVVFECGHAFHEFCVAEDACPVCLTSHMPSLSSFLSSIPSAPHPRDSKQAAF</sequence>
<dbReference type="EMBL" id="KB007883">
    <property type="protein sequence ID" value="ELR22494.1"/>
    <property type="molecule type" value="Genomic_DNA"/>
</dbReference>
<dbReference type="Gene3D" id="2.130.10.10">
    <property type="entry name" value="YVTN repeat-like/Quinoprotein amine dehydrogenase"/>
    <property type="match status" value="1"/>
</dbReference>
<protein>
    <recommendedName>
        <fullName evidence="3">RING-type domain-containing protein</fullName>
    </recommendedName>
</protein>
<dbReference type="PANTHER" id="PTHR23287:SF16">
    <property type="entry name" value="TECTONIN BETA-PROPELLER REPEAT-CONTAINING PROTEIN 2"/>
    <property type="match status" value="1"/>
</dbReference>
<feature type="region of interest" description="Disordered" evidence="2">
    <location>
        <begin position="463"/>
        <end position="493"/>
    </location>
</feature>
<feature type="region of interest" description="Disordered" evidence="2">
    <location>
        <begin position="760"/>
        <end position="949"/>
    </location>
</feature>
<dbReference type="SMART" id="SM00184">
    <property type="entry name" value="RING"/>
    <property type="match status" value="1"/>
</dbReference>
<evidence type="ECO:0000256" key="1">
    <source>
        <dbReference type="PROSITE-ProRule" id="PRU00175"/>
    </source>
</evidence>
<feature type="domain" description="RING-type" evidence="3">
    <location>
        <begin position="1720"/>
        <end position="1759"/>
    </location>
</feature>
<dbReference type="InterPro" id="IPR001841">
    <property type="entry name" value="Znf_RING"/>
</dbReference>
<dbReference type="KEGG" id="acan:ACA1_141840"/>
<feature type="compositionally biased region" description="Acidic residues" evidence="2">
    <location>
        <begin position="1102"/>
        <end position="1114"/>
    </location>
</feature>
<dbReference type="GO" id="GO:0008270">
    <property type="term" value="F:zinc ion binding"/>
    <property type="evidence" value="ECO:0007669"/>
    <property type="project" value="UniProtKB-KW"/>
</dbReference>
<evidence type="ECO:0000256" key="2">
    <source>
        <dbReference type="SAM" id="MobiDB-lite"/>
    </source>
</evidence>
<evidence type="ECO:0000259" key="3">
    <source>
        <dbReference type="PROSITE" id="PS50089"/>
    </source>
</evidence>
<dbReference type="VEuPathDB" id="AmoebaDB:ACA1_141840"/>
<dbReference type="STRING" id="1257118.L8HAD2"/>
<gene>
    <name evidence="4" type="ORF">ACA1_141840</name>
</gene>
<keyword evidence="5" id="KW-1185">Reference proteome</keyword>
<dbReference type="OMA" id="KYTCLDV"/>
<organism evidence="4 5">
    <name type="scientific">Acanthamoeba castellanii (strain ATCC 30010 / Neff)</name>
    <dbReference type="NCBI Taxonomy" id="1257118"/>
    <lineage>
        <taxon>Eukaryota</taxon>
        <taxon>Amoebozoa</taxon>
        <taxon>Discosea</taxon>
        <taxon>Longamoebia</taxon>
        <taxon>Centramoebida</taxon>
        <taxon>Acanthamoebidae</taxon>
        <taxon>Acanthamoeba</taxon>
    </lineage>
</organism>
<feature type="compositionally biased region" description="Low complexity" evidence="2">
    <location>
        <begin position="760"/>
        <end position="784"/>
    </location>
</feature>
<dbReference type="GeneID" id="14923455"/>